<dbReference type="PANTHER" id="PTHR23402:SF1">
    <property type="entry name" value="PYROGLUTAMYL-PEPTIDASE I"/>
    <property type="match status" value="1"/>
</dbReference>
<evidence type="ECO:0000256" key="4">
    <source>
        <dbReference type="ARBA" id="ARBA00022801"/>
    </source>
</evidence>
<dbReference type="GO" id="GO:0006508">
    <property type="term" value="P:proteolysis"/>
    <property type="evidence" value="ECO:0007669"/>
    <property type="project" value="UniProtKB-KW"/>
</dbReference>
<accession>A0A4E9FG93</accession>
<dbReference type="WBParaSite" id="Bm5095a.1">
    <property type="protein sequence ID" value="Bm5095a.1"/>
    <property type="gene ID" value="WBGene00225356"/>
</dbReference>
<keyword evidence="4" id="KW-0378">Hydrolase</keyword>
<dbReference type="InterPro" id="IPR016125">
    <property type="entry name" value="Peptidase_C15-like"/>
</dbReference>
<evidence type="ECO:0000313" key="6">
    <source>
        <dbReference type="EMBL" id="VIO95249.1"/>
    </source>
</evidence>
<keyword evidence="5" id="KW-0788">Thiol protease</keyword>
<name>A0A4E9FG93_BRUMA</name>
<keyword evidence="3" id="KW-0645">Protease</keyword>
<evidence type="ECO:0000256" key="5">
    <source>
        <dbReference type="ARBA" id="ARBA00022807"/>
    </source>
</evidence>
<keyword evidence="2" id="KW-0963">Cytoplasm</keyword>
<evidence type="ECO:0000256" key="3">
    <source>
        <dbReference type="ARBA" id="ARBA00022670"/>
    </source>
</evidence>
<evidence type="ECO:0000256" key="2">
    <source>
        <dbReference type="ARBA" id="ARBA00022490"/>
    </source>
</evidence>
<dbReference type="KEGG" id="bmy:BM_BM5095"/>
<evidence type="ECO:0000256" key="1">
    <source>
        <dbReference type="ARBA" id="ARBA00006641"/>
    </source>
</evidence>
<proteinExistence type="inferred from homology"/>
<accession>A0A7I4NMI9</accession>
<reference evidence="7" key="1">
    <citation type="journal article" date="2007" name="Science">
        <title>Draft genome of the filarial nematode parasite Brugia malayi.</title>
        <authorList>
            <person name="Ghedin E."/>
            <person name="Wang S."/>
            <person name="Spiro D."/>
            <person name="Caler E."/>
            <person name="Zhao Q."/>
            <person name="Crabtree J."/>
            <person name="Allen J.E."/>
            <person name="Delcher A.L."/>
            <person name="Guiliano D.B."/>
            <person name="Miranda-Saavedra D."/>
            <person name="Angiuoli S.V."/>
            <person name="Creasy T."/>
            <person name="Amedeo P."/>
            <person name="Haas B."/>
            <person name="El-Sayed N.M."/>
            <person name="Wortman J.R."/>
            <person name="Feldblyum T."/>
            <person name="Tallon L."/>
            <person name="Schatz M."/>
            <person name="Shumway M."/>
            <person name="Koo H."/>
            <person name="Salzberg S.L."/>
            <person name="Schobel S."/>
            <person name="Pertea M."/>
            <person name="Pop M."/>
            <person name="White O."/>
            <person name="Barton G.J."/>
            <person name="Carlow C.K."/>
            <person name="Crawford M.J."/>
            <person name="Daub J."/>
            <person name="Dimmic M.W."/>
            <person name="Estes C.F."/>
            <person name="Foster J.M."/>
            <person name="Ganatra M."/>
            <person name="Gregory W.F."/>
            <person name="Johnson N.M."/>
            <person name="Jin J."/>
            <person name="Komuniecki R."/>
            <person name="Korf I."/>
            <person name="Kumar S."/>
            <person name="Laney S."/>
            <person name="Li B.W."/>
            <person name="Li W."/>
            <person name="Lindblom T.H."/>
            <person name="Lustigman S."/>
            <person name="Ma D."/>
            <person name="Maina C.V."/>
            <person name="Martin D.M."/>
            <person name="McCarter J.P."/>
            <person name="McReynolds L."/>
            <person name="Mitreva M."/>
            <person name="Nutman T.B."/>
            <person name="Parkinson J."/>
            <person name="Peregrin-Alvarez J.M."/>
            <person name="Poole C."/>
            <person name="Ren Q."/>
            <person name="Saunders L."/>
            <person name="Sluder A.E."/>
            <person name="Smith K."/>
            <person name="Stanke M."/>
            <person name="Unnasch T.R."/>
            <person name="Ware J."/>
            <person name="Wei A.D."/>
            <person name="Weil G."/>
            <person name="Williams D.J."/>
            <person name="Zhang Y."/>
            <person name="Williams S.A."/>
            <person name="Fraser-Liggett C."/>
            <person name="Slatko B."/>
            <person name="Blaxter M.L."/>
            <person name="Scott A.L."/>
        </authorList>
    </citation>
    <scope>NUCLEOTIDE SEQUENCE</scope>
    <source>
        <strain evidence="7">FR3</strain>
    </source>
</reference>
<dbReference type="AlphaFoldDB" id="A0A4E9FG93"/>
<reference evidence="6" key="2">
    <citation type="submission" date="2019-04" db="EMBL/GenBank/DDBJ databases">
        <authorList>
            <person name="Howe K."/>
            <person name="Paulini M."/>
            <person name="Williams G."/>
        </authorList>
    </citation>
    <scope>NUCLEOTIDE SEQUENCE [LARGE SCALE GENOMIC DNA]</scope>
    <source>
        <strain evidence="6">FR3</strain>
    </source>
</reference>
<evidence type="ECO:0000313" key="8">
    <source>
        <dbReference type="WBParaSite" id="Bm5095a.1"/>
    </source>
</evidence>
<dbReference type="PANTHER" id="PTHR23402">
    <property type="entry name" value="PROTEASE FAMILY C15 PYROGLUTAMYL-PEPTIDASE I-RELATED"/>
    <property type="match status" value="1"/>
</dbReference>
<dbReference type="GO" id="GO:0016920">
    <property type="term" value="F:pyroglutamyl-peptidase activity"/>
    <property type="evidence" value="ECO:0007669"/>
    <property type="project" value="InterPro"/>
</dbReference>
<dbReference type="RefSeq" id="XP_001893756.2">
    <property type="nucleotide sequence ID" value="XM_001893721.2"/>
</dbReference>
<evidence type="ECO:0000313" key="7">
    <source>
        <dbReference type="Proteomes" id="UP000006672"/>
    </source>
</evidence>
<dbReference type="CTD" id="6097209"/>
<dbReference type="GeneID" id="6097209"/>
<dbReference type="OrthoDB" id="407146at2759"/>
<dbReference type="InterPro" id="IPR000816">
    <property type="entry name" value="Peptidase_C15"/>
</dbReference>
<dbReference type="PRINTS" id="PR00706">
    <property type="entry name" value="PYROGLUPTASE"/>
</dbReference>
<dbReference type="SUPFAM" id="SSF53182">
    <property type="entry name" value="Pyrrolidone carboxyl peptidase (pyroglutamate aminopeptidase)"/>
    <property type="match status" value="1"/>
</dbReference>
<protein>
    <submittedName>
        <fullName evidence="8">Pyroglutamyl-peptidase I</fullName>
    </submittedName>
</protein>
<dbReference type="Proteomes" id="UP000006672">
    <property type="component" value="Unassembled WGS sequence"/>
</dbReference>
<dbReference type="InterPro" id="IPR036440">
    <property type="entry name" value="Peptidase_C15-like_sf"/>
</dbReference>
<reference evidence="8" key="3">
    <citation type="submission" date="2020-12" db="UniProtKB">
        <authorList>
            <consortium name="WormBaseParasite"/>
        </authorList>
    </citation>
    <scope>IDENTIFICATION</scope>
</reference>
<organism evidence="6">
    <name type="scientific">Brugia malayi</name>
    <name type="common">Filarial nematode worm</name>
    <dbReference type="NCBI Taxonomy" id="6279"/>
    <lineage>
        <taxon>Eukaryota</taxon>
        <taxon>Metazoa</taxon>
        <taxon>Ecdysozoa</taxon>
        <taxon>Nematoda</taxon>
        <taxon>Chromadorea</taxon>
        <taxon>Rhabditida</taxon>
        <taxon>Spirurina</taxon>
        <taxon>Spiruromorpha</taxon>
        <taxon>Filarioidea</taxon>
        <taxon>Onchocercidae</taxon>
        <taxon>Brugia</taxon>
    </lineage>
</organism>
<comment type="similarity">
    <text evidence="1">Belongs to the peptidase C15 family.</text>
</comment>
<keyword evidence="7" id="KW-1185">Reference proteome</keyword>
<dbReference type="Gene3D" id="3.40.630.20">
    <property type="entry name" value="Peptidase C15, pyroglutamyl peptidase I-like"/>
    <property type="match status" value="1"/>
</dbReference>
<dbReference type="Pfam" id="PF01470">
    <property type="entry name" value="Peptidase_C15"/>
    <property type="match status" value="1"/>
</dbReference>
<gene>
    <name evidence="6 8" type="primary">Bm5095</name>
    <name evidence="6" type="ORF">BM_BM5095</name>
</gene>
<dbReference type="EMBL" id="CAAKNF010000194">
    <property type="protein sequence ID" value="VIO95249.1"/>
    <property type="molecule type" value="Genomic_DNA"/>
</dbReference>
<sequence length="255" mass="29217">MQIDEIVRTIRIVFIVYSRESIIKISNCMTNLTESEFTIVLTGFGPFGFFDNNPSEKVVQRIANEGIDDIQPNARIIVKVMPVAYDDVQCIVSELWKEYHPDLVVHLGVHSTSRAVRIETRSCGIGYDQGDIKSKTPEDYRCPLAICSSNEEENIIYTGLNCTKLVEAMRMEFAKENIQFELSDDPGRYLCAYSYYISLRHDKNCSLFIHIPSFNKSCTLELLTKIVKQIIRLSVLQILKARKKKPESLCKSMQK</sequence>
<dbReference type="GO" id="GO:0005829">
    <property type="term" value="C:cytosol"/>
    <property type="evidence" value="ECO:0007669"/>
    <property type="project" value="InterPro"/>
</dbReference>